<proteinExistence type="predicted"/>
<evidence type="ECO:0000313" key="2">
    <source>
        <dbReference type="Proteomes" id="UP000828924"/>
    </source>
</evidence>
<evidence type="ECO:0000313" key="1">
    <source>
        <dbReference type="EMBL" id="UNM13178.1"/>
    </source>
</evidence>
<name>A0ABY3WTR5_9ACTN</name>
<accession>A0ABY3WTR5</accession>
<gene>
    <name evidence="1" type="ORF">J4032_18260</name>
</gene>
<reference evidence="1 2" key="1">
    <citation type="submission" date="2021-03" db="EMBL/GenBank/DDBJ databases">
        <title>Complete genome of Streptomyces formicae strain 1H-GS9 (DSM 100524).</title>
        <authorList>
            <person name="Atanasov K.E."/>
            <person name="Altabella T."/>
            <person name="Ferrer A."/>
        </authorList>
    </citation>
    <scope>NUCLEOTIDE SEQUENCE [LARGE SCALE GENOMIC DNA]</scope>
    <source>
        <strain evidence="1 2">1H-GS9</strain>
    </source>
</reference>
<keyword evidence="2" id="KW-1185">Reference proteome</keyword>
<dbReference type="RefSeq" id="WP_242331899.1">
    <property type="nucleotide sequence ID" value="NZ_CP071872.1"/>
</dbReference>
<organism evidence="1 2">
    <name type="scientific">Streptomyces formicae</name>
    <dbReference type="NCBI Taxonomy" id="1616117"/>
    <lineage>
        <taxon>Bacteria</taxon>
        <taxon>Bacillati</taxon>
        <taxon>Actinomycetota</taxon>
        <taxon>Actinomycetes</taxon>
        <taxon>Kitasatosporales</taxon>
        <taxon>Streptomycetaceae</taxon>
        <taxon>Streptomyces</taxon>
    </lineage>
</organism>
<protein>
    <submittedName>
        <fullName evidence="1">Uncharacterized protein</fullName>
    </submittedName>
</protein>
<dbReference type="Proteomes" id="UP000828924">
    <property type="component" value="Chromosome"/>
</dbReference>
<sequence>MATSPLLSYSYATSPNSLTGGGTGKLSLTATNTTGKSIPSFQEIAYTLPIGTKATDLAAIAPTQSQINVSGSNIRNWSFTLSKSESSCKVTLKPTIQTFQVGEYVTVTISVTVNTATGTASVTASERSSSQTKDIPDFPIFKREEGFTFAGFHPEPVAVTVGGTTTLKWDGEKIDGYTLTYDDQTIPLSGTTRFYQVPHLTHPTAFALEAHPENPTPNTPPPTLTTTVDVTNPDLNVGNLTTTGTTQLHKAKALNEERYEIDLLGPPEQVTERDKVEYAAFCSKGIPVKFSGDGLAWIEVQYCYYWSPGDKYSTPLELEVSTNYGAYRETLREGNRSSPIIIRDNNALVLKLAGAPKQFSTVVLGVKLTWWGLGLSSTISSTPLAEFPNLAIFLLSRLVTSENGREVENVVKTNIYDLARVAPHGKRALVEAPEREYSFRSFRPVPVVVDFDGTTTLKWDGNEIRDYTLTYDDQVIPLAGAAVSHEVPHLTHPTAFALEAHPQNPTPGTPPPTLTTSVDVTNPNLTMRDLTATGTMQFQRMQDAINMHKYRITASIFPVGADFRNFGDNANVFNKIPIRLTGDGVVRIFYHFAFTYLNGGNRDLNMVVAVGDKQFELDKWEYSRPLPITAGDVLTIIIPEKDRYYETVGRVVIDLDWYGLGRESKKLEKPENPFPLPGCSQWSCDGW</sequence>
<dbReference type="EMBL" id="CP071872">
    <property type="protein sequence ID" value="UNM13178.1"/>
    <property type="molecule type" value="Genomic_DNA"/>
</dbReference>